<keyword evidence="6" id="KW-0456">Lyase</keyword>
<evidence type="ECO:0000256" key="6">
    <source>
        <dbReference type="ARBA" id="ARBA00023239"/>
    </source>
</evidence>
<keyword evidence="8" id="KW-1185">Reference proteome</keyword>
<dbReference type="PANTHER" id="PTHR39340">
    <property type="entry name" value="SULFOFRUCTOSEPHOSPHATE ALDOLASE"/>
    <property type="match status" value="1"/>
</dbReference>
<dbReference type="InterPro" id="IPR002915">
    <property type="entry name" value="DeoC/FbaB/LacD_aldolase"/>
</dbReference>
<sequence>MAIKMSHGKFTALNACANERGVIAALAVDHRLNLLQAIADARGAEATAQDMQTFKATVTRVLSPYASALLLDPEYGMEAITNCAPTAAVMLAYEKSGYTGEAGDRLPDLLPTWSVRRLVEAGARAIKILLYYNPRDHADVNARKQAYIERVGAECAALDVPFFLEPLVYDHTVGDSQGLAFARQKPAYVTEVIAEFGRPRYSVNVLKVELPINPAFVAGTRAFTGDTAAYTRQQALAYLREAALAATLPLIYLSAGVSDAAFCEMLEMAAEAGASFAGVLCGRATWQGGIPIYARQGQEELADWLAEHGVRNIQTINRVVAASATGWWDVYGGRDAIEIV</sequence>
<dbReference type="InterPro" id="IPR050552">
    <property type="entry name" value="LacD_aldolase"/>
</dbReference>
<comment type="similarity">
    <text evidence="3">Belongs to the aldolase LacD family.</text>
</comment>
<evidence type="ECO:0000256" key="5">
    <source>
        <dbReference type="ARBA" id="ARBA00022736"/>
    </source>
</evidence>
<evidence type="ECO:0000313" key="7">
    <source>
        <dbReference type="EMBL" id="GLV61057.1"/>
    </source>
</evidence>
<comment type="caution">
    <text evidence="7">The sequence shown here is derived from an EMBL/GenBank/DDBJ whole genome shotgun (WGS) entry which is preliminary data.</text>
</comment>
<dbReference type="EMBL" id="BSRI01000002">
    <property type="protein sequence ID" value="GLV61057.1"/>
    <property type="molecule type" value="Genomic_DNA"/>
</dbReference>
<evidence type="ECO:0000256" key="2">
    <source>
        <dbReference type="ARBA" id="ARBA00005191"/>
    </source>
</evidence>
<dbReference type="EC" id="4.1.2.40" evidence="4"/>
<evidence type="ECO:0000313" key="8">
    <source>
        <dbReference type="Proteomes" id="UP001344906"/>
    </source>
</evidence>
<dbReference type="Proteomes" id="UP001344906">
    <property type="component" value="Unassembled WGS sequence"/>
</dbReference>
<proteinExistence type="inferred from homology"/>
<dbReference type="PANTHER" id="PTHR39340:SF1">
    <property type="entry name" value="SULFOFRUCTOSEPHOSPHATE ALDOLASE"/>
    <property type="match status" value="1"/>
</dbReference>
<name>A0ABQ6G665_9CHLR</name>
<comment type="pathway">
    <text evidence="2">Carbohydrate metabolism; D-tagatose 6-phosphate degradation; D-glyceraldehyde 3-phosphate and glycerone phosphate from D-tagatose 6-phosphate: step 2/2.</text>
</comment>
<keyword evidence="5" id="KW-0423">Lactose metabolism</keyword>
<comment type="catalytic activity">
    <reaction evidence="1">
        <text>D-tagatofuranose 1,6-bisphosphate = D-glyceraldehyde 3-phosphate + dihydroxyacetone phosphate</text>
        <dbReference type="Rhea" id="RHEA:22948"/>
        <dbReference type="ChEBI" id="CHEBI:57642"/>
        <dbReference type="ChEBI" id="CHEBI:58694"/>
        <dbReference type="ChEBI" id="CHEBI:59776"/>
        <dbReference type="EC" id="4.1.2.40"/>
    </reaction>
</comment>
<reference evidence="7 8" key="1">
    <citation type="submission" date="2023-02" db="EMBL/GenBank/DDBJ databases">
        <title>Dictyobacter halimunensis sp. nov., a new member of the class Ktedonobacteria from forest soil in a geothermal area.</title>
        <authorList>
            <person name="Rachmania M.K."/>
            <person name="Ningsih F."/>
            <person name="Sakai Y."/>
            <person name="Yabe S."/>
            <person name="Yokota A."/>
            <person name="Sjamsuridzal W."/>
        </authorList>
    </citation>
    <scope>NUCLEOTIDE SEQUENCE [LARGE SCALE GENOMIC DNA]</scope>
    <source>
        <strain evidence="7 8">S3.2.2.5</strain>
    </source>
</reference>
<dbReference type="SUPFAM" id="SSF51569">
    <property type="entry name" value="Aldolase"/>
    <property type="match status" value="1"/>
</dbReference>
<dbReference type="Gene3D" id="3.20.20.70">
    <property type="entry name" value="Aldolase class I"/>
    <property type="match status" value="1"/>
</dbReference>
<protein>
    <recommendedName>
        <fullName evidence="4">tagatose-bisphosphate aldolase</fullName>
        <ecNumber evidence="4">4.1.2.40</ecNumber>
    </recommendedName>
</protein>
<accession>A0ABQ6G665</accession>
<evidence type="ECO:0000256" key="3">
    <source>
        <dbReference type="ARBA" id="ARBA00008679"/>
    </source>
</evidence>
<dbReference type="HAMAP" id="MF_00734">
    <property type="entry name" value="LacD"/>
    <property type="match status" value="1"/>
</dbReference>
<dbReference type="SMART" id="SM01133">
    <property type="entry name" value="DeoC"/>
    <property type="match status" value="1"/>
</dbReference>
<dbReference type="InterPro" id="IPR005927">
    <property type="entry name" value="Tag_1.6-dipho_adolase"/>
</dbReference>
<organism evidence="7 8">
    <name type="scientific">Dictyobacter halimunensis</name>
    <dbReference type="NCBI Taxonomy" id="3026934"/>
    <lineage>
        <taxon>Bacteria</taxon>
        <taxon>Bacillati</taxon>
        <taxon>Chloroflexota</taxon>
        <taxon>Ktedonobacteria</taxon>
        <taxon>Ktedonobacterales</taxon>
        <taxon>Dictyobacteraceae</taxon>
        <taxon>Dictyobacter</taxon>
    </lineage>
</organism>
<dbReference type="NCBIfam" id="NF009498">
    <property type="entry name" value="PRK12858.1"/>
    <property type="match status" value="1"/>
</dbReference>
<evidence type="ECO:0000256" key="4">
    <source>
        <dbReference type="ARBA" id="ARBA00012905"/>
    </source>
</evidence>
<dbReference type="RefSeq" id="WP_338258336.1">
    <property type="nucleotide sequence ID" value="NZ_BSRI01000002.1"/>
</dbReference>
<gene>
    <name evidence="7" type="ORF">KDH_78740</name>
</gene>
<dbReference type="Pfam" id="PF01791">
    <property type="entry name" value="DeoC"/>
    <property type="match status" value="1"/>
</dbReference>
<evidence type="ECO:0000256" key="1">
    <source>
        <dbReference type="ARBA" id="ARBA00000567"/>
    </source>
</evidence>
<dbReference type="InterPro" id="IPR013785">
    <property type="entry name" value="Aldolase_TIM"/>
</dbReference>